<proteinExistence type="inferred from homology"/>
<dbReference type="GO" id="GO:0047274">
    <property type="term" value="F:galactinol-sucrose galactosyltransferase activity"/>
    <property type="evidence" value="ECO:0007669"/>
    <property type="project" value="UniProtKB-EC"/>
</dbReference>
<sequence>MDPGKLPFGTRSCETEPWRWIRDESGIADGTVIVRNIDGVTHPPTNDDLPSIVQDLNSRWTTKSKVSQTPRTQLWSLSTTIDGVQGDKPTEEDIPLGLPWGGFLRLETGLLTVTCSAPVHGKSKFELDRDGIICSFLSAEGQNLVILALSGVRNVEASLRSDGTGSVTVRVKNDSEAEEQAIVLIAIGEDFRTAMAAVMYHARDIAVSAASKGLQGQDALREPERALPAWRENWYDGLGYCTWNSLGQRLADQKIFRALAKLRDSGVKVSSLIIDDNWQSIDSQSEDQFDNGLMDFEADPQSFSQGLKATIRHIREENPHIHHIAVWHALFGYWGGISPRGKLATFYKTEDVSQRRGIGSNPNQLKTTTVISKDDVSRFYNDFYRFLALCGVDGVKTDAQYMVDTLTSASSRRELTNAYLDSWNIVSLRYFGDKAISCMSQAPRIMFYAQFPHNRSRILCRNSEDYFPHVPSSHPWHVWANAHNSLFTRYLNVLPDWDMFQTAHEYSAYHAAARCITGQTIRGRTVILRPSVVGQALDPYSGYHDSVLLKVGSYDGGSETGTPILGVFNVSSRRITELIPLASLPGTGSFCHYVVTAYTTRAVSQPLKLGDPSALLAVTLDQRGYEIFTAYPTLRFDAGNKEVLVANLGLLGKMTGAAAVASSKFRVADNGRLRLDTDLKALGTLGVYISHLPTLTIEDDFIATISGRVIPPETVSISRHDPHVLEIDVEAAWKGVGEPVGWSNDIDVRVYFTLKSDASPAVAWATFRREDQGATCFDIGSSFQDWVRNGVTSSKVEDDPPILWQ</sequence>
<evidence type="ECO:0000313" key="6">
    <source>
        <dbReference type="Proteomes" id="UP000838763"/>
    </source>
</evidence>
<name>A0A9P1H8H3_9PEZI</name>
<dbReference type="AlphaFoldDB" id="A0A9P1H8H3"/>
<evidence type="ECO:0000313" key="5">
    <source>
        <dbReference type="EMBL" id="CAI4218647.1"/>
    </source>
</evidence>
<keyword evidence="3" id="KW-0119">Carbohydrate metabolism</keyword>
<dbReference type="GO" id="GO:0004557">
    <property type="term" value="F:alpha-galactosidase activity"/>
    <property type="evidence" value="ECO:0007669"/>
    <property type="project" value="UniProtKB-EC"/>
</dbReference>
<evidence type="ECO:0000256" key="4">
    <source>
        <dbReference type="ARBA" id="ARBA00049426"/>
    </source>
</evidence>
<comment type="catalytic activity">
    <reaction evidence="4">
        <text>alpha-D-galactosyl-(1-&gt;3)-1D-myo-inositol + sucrose = raffinose + myo-inositol</text>
        <dbReference type="Rhea" id="RHEA:20161"/>
        <dbReference type="ChEBI" id="CHEBI:16634"/>
        <dbReference type="ChEBI" id="CHEBI:17268"/>
        <dbReference type="ChEBI" id="CHEBI:17505"/>
        <dbReference type="ChEBI" id="CHEBI:17992"/>
        <dbReference type="EC" id="2.4.1.82"/>
    </reaction>
</comment>
<reference evidence="5" key="1">
    <citation type="submission" date="2022-11" db="EMBL/GenBank/DDBJ databases">
        <authorList>
            <person name="Scott C."/>
            <person name="Bruce N."/>
        </authorList>
    </citation>
    <scope>NUCLEOTIDE SEQUENCE</scope>
</reference>
<dbReference type="PANTHER" id="PTHR31268">
    <property type="match status" value="1"/>
</dbReference>
<evidence type="ECO:0000256" key="1">
    <source>
        <dbReference type="ARBA" id="ARBA00001255"/>
    </source>
</evidence>
<dbReference type="InterPro" id="IPR008811">
    <property type="entry name" value="Glycosyl_hydrolases_36"/>
</dbReference>
<keyword evidence="6" id="KW-1185">Reference proteome</keyword>
<accession>A0A9P1H8H3</accession>
<dbReference type="OrthoDB" id="4664297at2759"/>
<dbReference type="PANTHER" id="PTHR31268:SF32">
    <property type="entry name" value="GALACTINOL--SUCROSE GALACTOSYLTRANSFERASE 2-RELATED"/>
    <property type="match status" value="1"/>
</dbReference>
<dbReference type="Proteomes" id="UP000838763">
    <property type="component" value="Unassembled WGS sequence"/>
</dbReference>
<evidence type="ECO:0008006" key="7">
    <source>
        <dbReference type="Google" id="ProtNLM"/>
    </source>
</evidence>
<dbReference type="InterPro" id="IPR013785">
    <property type="entry name" value="Aldolase_TIM"/>
</dbReference>
<dbReference type="EMBL" id="CALLCH030000018">
    <property type="protein sequence ID" value="CAI4218647.1"/>
    <property type="molecule type" value="Genomic_DNA"/>
</dbReference>
<comment type="caution">
    <text evidence="5">The sequence shown here is derived from an EMBL/GenBank/DDBJ whole genome shotgun (WGS) entry which is preliminary data.</text>
</comment>
<dbReference type="Gene3D" id="3.20.20.70">
    <property type="entry name" value="Aldolase class I"/>
    <property type="match status" value="1"/>
</dbReference>
<dbReference type="SUPFAM" id="SSF51445">
    <property type="entry name" value="(Trans)glycosidases"/>
    <property type="match status" value="1"/>
</dbReference>
<dbReference type="Pfam" id="PF05691">
    <property type="entry name" value="Raffinose_syn"/>
    <property type="match status" value="1"/>
</dbReference>
<evidence type="ECO:0000256" key="2">
    <source>
        <dbReference type="ARBA" id="ARBA00007240"/>
    </source>
</evidence>
<comment type="catalytic activity">
    <reaction evidence="1">
        <text>Hydrolysis of terminal, non-reducing alpha-D-galactose residues in alpha-D-galactosides, including galactose oligosaccharides, galactomannans and galactolipids.</text>
        <dbReference type="EC" id="3.2.1.22"/>
    </reaction>
</comment>
<evidence type="ECO:0000256" key="3">
    <source>
        <dbReference type="ARBA" id="ARBA00023277"/>
    </source>
</evidence>
<protein>
    <recommendedName>
        <fullName evidence="7">Alpha-galactosidase</fullName>
    </recommendedName>
</protein>
<dbReference type="InterPro" id="IPR017853">
    <property type="entry name" value="GH"/>
</dbReference>
<gene>
    <name evidence="5" type="ORF">PPNO1_LOCUS8226</name>
</gene>
<organism evidence="5 6">
    <name type="scientific">Parascedosporium putredinis</name>
    <dbReference type="NCBI Taxonomy" id="1442378"/>
    <lineage>
        <taxon>Eukaryota</taxon>
        <taxon>Fungi</taxon>
        <taxon>Dikarya</taxon>
        <taxon>Ascomycota</taxon>
        <taxon>Pezizomycotina</taxon>
        <taxon>Sordariomycetes</taxon>
        <taxon>Hypocreomycetidae</taxon>
        <taxon>Microascales</taxon>
        <taxon>Microascaceae</taxon>
        <taxon>Parascedosporium</taxon>
    </lineage>
</organism>
<comment type="similarity">
    <text evidence="2">Belongs to the glycosyl hydrolases 36 family.</text>
</comment>